<feature type="transmembrane region" description="Helical" evidence="7">
    <location>
        <begin position="241"/>
        <end position="263"/>
    </location>
</feature>
<dbReference type="OrthoDB" id="26902at2"/>
<proteinExistence type="inferred from homology"/>
<evidence type="ECO:0000256" key="4">
    <source>
        <dbReference type="ARBA" id="ARBA00022692"/>
    </source>
</evidence>
<organism evidence="9 10">
    <name type="scientific">Calidithermus terrae</name>
    <dbReference type="NCBI Taxonomy" id="1408545"/>
    <lineage>
        <taxon>Bacteria</taxon>
        <taxon>Thermotogati</taxon>
        <taxon>Deinococcota</taxon>
        <taxon>Deinococci</taxon>
        <taxon>Thermales</taxon>
        <taxon>Thermaceae</taxon>
        <taxon>Calidithermus</taxon>
    </lineage>
</organism>
<evidence type="ECO:0000256" key="6">
    <source>
        <dbReference type="ARBA" id="ARBA00023136"/>
    </source>
</evidence>
<evidence type="ECO:0000256" key="7">
    <source>
        <dbReference type="RuleBase" id="RU363032"/>
    </source>
</evidence>
<protein>
    <submittedName>
        <fullName evidence="9">L-arabinose transport system permease protein AraQ</fullName>
    </submittedName>
</protein>
<dbReference type="PANTHER" id="PTHR43744">
    <property type="entry name" value="ABC TRANSPORTER PERMEASE PROTEIN MG189-RELATED-RELATED"/>
    <property type="match status" value="1"/>
</dbReference>
<gene>
    <name evidence="9" type="primary">araQ_3</name>
    <name evidence="9" type="ORF">Mterra_00369</name>
</gene>
<accession>A0A399F312</accession>
<dbReference type="EMBL" id="QXDL01000008">
    <property type="protein sequence ID" value="RIH90483.1"/>
    <property type="molecule type" value="Genomic_DNA"/>
</dbReference>
<comment type="caution">
    <text evidence="9">The sequence shown here is derived from an EMBL/GenBank/DDBJ whole genome shotgun (WGS) entry which is preliminary data.</text>
</comment>
<sequence length="409" mass="45599">MRPKPLRWRALLGQVAVYAVLIAGSVVMAFPFYWMLATSLKSPQEAQQAVPVWVPERLKPANWAAAARLGAQGGSRWWGGYRAGRSVVLRVYTGERGPEPVVTIPTPPAAFSDPRADNTRITTAFKDGWWEVRLTNGGPESFRLLPVRMYIAKSYREFRPELQPDSVSSRGEDWELSWSNLAPGVLGYVFHNFREAWYAAPFGRYFFNSFFTALAQVLGGLVIAAMAAFALARIPFPGKEFVFSLIIATLMIPGEVLLIPNYILLARLEWLDTYYALIVPWLASVFGIFLLRQFYLSLPQDLFDAARIDGASYWSQLWRIALPLSVPGMITYGIFTFLGAYNALLWPLIVTNSPEMRTIQLGLQSFIGEAGSDYGGLMAASTLSILPIVLGYFLAQKQFIQGVARSGIK</sequence>
<reference evidence="9 10" key="1">
    <citation type="submission" date="2018-08" db="EMBL/GenBank/DDBJ databases">
        <title>Meiothermus terrae DSM 26712 genome sequencing project.</title>
        <authorList>
            <person name="Da Costa M.S."/>
            <person name="Albuquerque L."/>
            <person name="Raposo P."/>
            <person name="Froufe H.J.C."/>
            <person name="Barroso C.S."/>
            <person name="Egas C."/>
        </authorList>
    </citation>
    <scope>NUCLEOTIDE SEQUENCE [LARGE SCALE GENOMIC DNA]</scope>
    <source>
        <strain evidence="9 10">DSM 26712</strain>
    </source>
</reference>
<feature type="transmembrane region" description="Helical" evidence="7">
    <location>
        <begin position="317"/>
        <end position="341"/>
    </location>
</feature>
<evidence type="ECO:0000256" key="1">
    <source>
        <dbReference type="ARBA" id="ARBA00004651"/>
    </source>
</evidence>
<name>A0A399F312_9DEIN</name>
<feature type="transmembrane region" description="Helical" evidence="7">
    <location>
        <begin position="374"/>
        <end position="395"/>
    </location>
</feature>
<dbReference type="Gene3D" id="1.10.3720.10">
    <property type="entry name" value="MetI-like"/>
    <property type="match status" value="1"/>
</dbReference>
<feature type="domain" description="ABC transmembrane type-1" evidence="8">
    <location>
        <begin position="206"/>
        <end position="395"/>
    </location>
</feature>
<evidence type="ECO:0000256" key="5">
    <source>
        <dbReference type="ARBA" id="ARBA00022989"/>
    </source>
</evidence>
<dbReference type="InterPro" id="IPR035906">
    <property type="entry name" value="MetI-like_sf"/>
</dbReference>
<dbReference type="GO" id="GO:0055085">
    <property type="term" value="P:transmembrane transport"/>
    <property type="evidence" value="ECO:0007669"/>
    <property type="project" value="InterPro"/>
</dbReference>
<feature type="transmembrane region" description="Helical" evidence="7">
    <location>
        <begin position="205"/>
        <end position="229"/>
    </location>
</feature>
<evidence type="ECO:0000313" key="10">
    <source>
        <dbReference type="Proteomes" id="UP000265715"/>
    </source>
</evidence>
<dbReference type="SUPFAM" id="SSF161098">
    <property type="entry name" value="MetI-like"/>
    <property type="match status" value="1"/>
</dbReference>
<dbReference type="Proteomes" id="UP000265715">
    <property type="component" value="Unassembled WGS sequence"/>
</dbReference>
<keyword evidence="2 7" id="KW-0813">Transport</keyword>
<comment type="similarity">
    <text evidence="7">Belongs to the binding-protein-dependent transport system permease family.</text>
</comment>
<dbReference type="PROSITE" id="PS50928">
    <property type="entry name" value="ABC_TM1"/>
    <property type="match status" value="1"/>
</dbReference>
<evidence type="ECO:0000259" key="8">
    <source>
        <dbReference type="PROSITE" id="PS50928"/>
    </source>
</evidence>
<feature type="transmembrane region" description="Helical" evidence="7">
    <location>
        <begin position="275"/>
        <end position="296"/>
    </location>
</feature>
<dbReference type="InterPro" id="IPR000515">
    <property type="entry name" value="MetI-like"/>
</dbReference>
<dbReference type="GO" id="GO:0005886">
    <property type="term" value="C:plasma membrane"/>
    <property type="evidence" value="ECO:0007669"/>
    <property type="project" value="UniProtKB-SubCell"/>
</dbReference>
<comment type="subcellular location">
    <subcellularLocation>
        <location evidence="1 7">Cell membrane</location>
        <topology evidence="1 7">Multi-pass membrane protein</topology>
    </subcellularLocation>
</comment>
<evidence type="ECO:0000313" key="9">
    <source>
        <dbReference type="EMBL" id="RIH90483.1"/>
    </source>
</evidence>
<dbReference type="PANTHER" id="PTHR43744:SF12">
    <property type="entry name" value="ABC TRANSPORTER PERMEASE PROTEIN MG189-RELATED"/>
    <property type="match status" value="1"/>
</dbReference>
<evidence type="ECO:0000256" key="3">
    <source>
        <dbReference type="ARBA" id="ARBA00022475"/>
    </source>
</evidence>
<evidence type="ECO:0000256" key="2">
    <source>
        <dbReference type="ARBA" id="ARBA00022448"/>
    </source>
</evidence>
<keyword evidence="5 7" id="KW-1133">Transmembrane helix</keyword>
<keyword evidence="10" id="KW-1185">Reference proteome</keyword>
<dbReference type="RefSeq" id="WP_119313618.1">
    <property type="nucleotide sequence ID" value="NZ_QXDL01000008.1"/>
</dbReference>
<keyword evidence="4 7" id="KW-0812">Transmembrane</keyword>
<feature type="transmembrane region" description="Helical" evidence="7">
    <location>
        <begin position="12"/>
        <end position="34"/>
    </location>
</feature>
<dbReference type="AlphaFoldDB" id="A0A399F312"/>
<keyword evidence="3" id="KW-1003">Cell membrane</keyword>
<dbReference type="CDD" id="cd06261">
    <property type="entry name" value="TM_PBP2"/>
    <property type="match status" value="1"/>
</dbReference>
<keyword evidence="6 7" id="KW-0472">Membrane</keyword>
<dbReference type="Pfam" id="PF00528">
    <property type="entry name" value="BPD_transp_1"/>
    <property type="match status" value="1"/>
</dbReference>